<dbReference type="Gene3D" id="3.40.50.1820">
    <property type="entry name" value="alpha/beta hydrolase"/>
    <property type="match status" value="1"/>
</dbReference>
<keyword evidence="1" id="KW-0378">Hydrolase</keyword>
<feature type="domain" description="AB hydrolase-1" evidence="2">
    <location>
        <begin position="33"/>
        <end position="135"/>
    </location>
</feature>
<dbReference type="InterPro" id="IPR000073">
    <property type="entry name" value="AB_hydrolase_1"/>
</dbReference>
<dbReference type="Pfam" id="PF00561">
    <property type="entry name" value="Abhydrolase_1"/>
    <property type="match status" value="1"/>
</dbReference>
<reference evidence="3 4" key="1">
    <citation type="submission" date="2014-08" db="EMBL/GenBank/DDBJ databases">
        <title>Complete genome sequence of Corynebacterium sphenisci CECT 5990(T) (=DSM 44792(T)), isolated from healthy wild penguins.</title>
        <authorList>
            <person name="Ruckert C."/>
            <person name="Albersmeier A."/>
            <person name="Winkler A."/>
            <person name="Kalinowski J."/>
        </authorList>
    </citation>
    <scope>NUCLEOTIDE SEQUENCE [LARGE SCALE GENOMIC DNA]</scope>
    <source>
        <strain evidence="3 4">DSM 44792</strain>
    </source>
</reference>
<dbReference type="GO" id="GO:0016787">
    <property type="term" value="F:hydrolase activity"/>
    <property type="evidence" value="ECO:0007669"/>
    <property type="project" value="UniProtKB-KW"/>
</dbReference>
<gene>
    <name evidence="3" type="ORF">CSPHI_00830</name>
</gene>
<dbReference type="PRINTS" id="PR00412">
    <property type="entry name" value="EPOXHYDRLASE"/>
</dbReference>
<dbReference type="STRING" id="1437874.CSPHI_00830"/>
<protein>
    <recommendedName>
        <fullName evidence="2">AB hydrolase-1 domain-containing protein</fullName>
    </recommendedName>
</protein>
<organism evidence="3 4">
    <name type="scientific">Corynebacterium sphenisci DSM 44792</name>
    <dbReference type="NCBI Taxonomy" id="1437874"/>
    <lineage>
        <taxon>Bacteria</taxon>
        <taxon>Bacillati</taxon>
        <taxon>Actinomycetota</taxon>
        <taxon>Actinomycetes</taxon>
        <taxon>Mycobacteriales</taxon>
        <taxon>Corynebacteriaceae</taxon>
        <taxon>Corynebacterium</taxon>
    </lineage>
</organism>
<evidence type="ECO:0000259" key="2">
    <source>
        <dbReference type="Pfam" id="PF00561"/>
    </source>
</evidence>
<sequence>MEELLAAGPWTHRQVHTRGQRLHVADCGDPADPLILLLHGATGGWFDWRAQLPALAAAGHHAVAASLRGWGTSDRTPSGYRADVAADDMAGLIRALGHDRALVIGHGLGGVLAWTMAARHPGLLRGVAVLAAPHPLLWSGTRLLAAAPRHRFARRALHLARILALPGPRPRGAAADPAAAALALAGPAFRSSPGFAEALRLHRASLALGARRPAARHIAWLVGLRAGGRRAWVHRLQEAGHVARSIGGVPPIRILGGAVDPVAPPALLRAAARLAVSADDGGVVREPAILAGVGHFPQLEAPAEVTAELLAFAAECGRRPR</sequence>
<dbReference type="Proteomes" id="UP000185469">
    <property type="component" value="Chromosome"/>
</dbReference>
<accession>A0A1L7CVP8</accession>
<evidence type="ECO:0000256" key="1">
    <source>
        <dbReference type="ARBA" id="ARBA00022801"/>
    </source>
</evidence>
<proteinExistence type="predicted"/>
<dbReference type="KEGG" id="csph:CSPHI_00830"/>
<dbReference type="PANTHER" id="PTHR43329">
    <property type="entry name" value="EPOXIDE HYDROLASE"/>
    <property type="match status" value="1"/>
</dbReference>
<dbReference type="InterPro" id="IPR029058">
    <property type="entry name" value="AB_hydrolase_fold"/>
</dbReference>
<dbReference type="EMBL" id="CP009248">
    <property type="protein sequence ID" value="APT89871.1"/>
    <property type="molecule type" value="Genomic_DNA"/>
</dbReference>
<dbReference type="AlphaFoldDB" id="A0A1L7CVP8"/>
<keyword evidence="4" id="KW-1185">Reference proteome</keyword>
<dbReference type="InterPro" id="IPR000639">
    <property type="entry name" value="Epox_hydrolase-like"/>
</dbReference>
<evidence type="ECO:0000313" key="4">
    <source>
        <dbReference type="Proteomes" id="UP000185469"/>
    </source>
</evidence>
<evidence type="ECO:0000313" key="3">
    <source>
        <dbReference type="EMBL" id="APT89871.1"/>
    </source>
</evidence>
<dbReference type="SUPFAM" id="SSF53474">
    <property type="entry name" value="alpha/beta-Hydrolases"/>
    <property type="match status" value="1"/>
</dbReference>
<name>A0A1L7CVP8_9CORY</name>